<comment type="caution">
    <text evidence="4">The sequence shown here is derived from an EMBL/GenBank/DDBJ whole genome shotgun (WGS) entry which is preliminary data.</text>
</comment>
<evidence type="ECO:0000313" key="4">
    <source>
        <dbReference type="EMBL" id="RKN83424.1"/>
    </source>
</evidence>
<accession>A0A3B0CFE4</accession>
<dbReference type="InterPro" id="IPR036909">
    <property type="entry name" value="Cyt_c-like_dom_sf"/>
</dbReference>
<feature type="domain" description="DUF1549" evidence="1">
    <location>
        <begin position="168"/>
        <end position="374"/>
    </location>
</feature>
<keyword evidence="5" id="KW-1185">Reference proteome</keyword>
<evidence type="ECO:0000313" key="5">
    <source>
        <dbReference type="Proteomes" id="UP000276603"/>
    </source>
</evidence>
<dbReference type="PANTHER" id="PTHR35889:SF3">
    <property type="entry name" value="F-BOX DOMAIN-CONTAINING PROTEIN"/>
    <property type="match status" value="1"/>
</dbReference>
<evidence type="ECO:0000259" key="2">
    <source>
        <dbReference type="Pfam" id="PF07587"/>
    </source>
</evidence>
<feature type="domain" description="Cytochrome C Planctomycete-type" evidence="3">
    <location>
        <begin position="56"/>
        <end position="119"/>
    </location>
</feature>
<dbReference type="EMBL" id="RBCJ01000001">
    <property type="protein sequence ID" value="RKN83424.1"/>
    <property type="molecule type" value="Genomic_DNA"/>
</dbReference>
<dbReference type="Proteomes" id="UP000276603">
    <property type="component" value="Unassembled WGS sequence"/>
</dbReference>
<organism evidence="4 5">
    <name type="scientific">Ulvibacterium marinum</name>
    <dbReference type="NCBI Taxonomy" id="2419782"/>
    <lineage>
        <taxon>Bacteria</taxon>
        <taxon>Pseudomonadati</taxon>
        <taxon>Bacteroidota</taxon>
        <taxon>Flavobacteriia</taxon>
        <taxon>Flavobacteriales</taxon>
        <taxon>Flavobacteriaceae</taxon>
        <taxon>Ulvibacterium</taxon>
    </lineage>
</organism>
<dbReference type="RefSeq" id="WP_120710631.1">
    <property type="nucleotide sequence ID" value="NZ_RBCJ01000001.1"/>
</dbReference>
<sequence>MKQKIVIIAILAVLLTLLYAFKAGVFNEGEDAYANLKVPDVIDYNFHIKPILSDNCYTCHGPDANKRKAGLRLDLEETAFLELKENPGNYALVSGKPGESLLYGHIMTDDPNLMMPPPDSKLALNSYEKKLIRKWIQQGAKFEKHWAFIPPTKKEVPTLEVLDGVQNEIDGFIFKKLEEHNVLPSERASLETLIRRVSLDLTGLPPQREQVQKLLADTSEATMAKIIDKFLASPAYGERMTQSWLDLARYADSHGYQDDSYRTMWPWRDWVIHAFNENMPYDDFLTLQLAGDLLPNATKEQILATGFNRNHPITQEGGVIQEEYRTNYVLDRTNTLGKGILGITLECARCHDHKYDAISQKDYFELFAFFNQVNEKGLQMDAVQAANQKFFADPPYIEISAKETEDVLSFINMKKTPKIKVMVMNDSAAKTTYILNRGEYDQPTDSVKPNTPKTIFPFSEEFPENRLGLAKWVTDKNNPLTARVFVNRIWGMLFGRGLVETSEDFGVQGSLPTHPELLDWLAADFMEHDWDVKYLLKKIMLSATYQQKSELRPDLKKVDSENRLLARAPRFRMSGEMIRDYILASSGLLNTEVGGPSVKPYQPPGLWEETNAGGNRGILTKYIPGEGDDLYRRSLYTFWKRTLPPPSMTIFDAPTRDFCEVRRQKTNTPLQALALQNDVQILEAARVLAQRTLVEKEDSNAIVENIFQSLLVRSPKKEELLTLNNYYHDALETYLNNVEDAKKLVAVGEYEQLDVDPAKTAALMLTAQVIYNLDETITKE</sequence>
<dbReference type="InterPro" id="IPR022655">
    <property type="entry name" value="DUF1553"/>
</dbReference>
<feature type="domain" description="DUF1553" evidence="2">
    <location>
        <begin position="465"/>
        <end position="726"/>
    </location>
</feature>
<dbReference type="Pfam" id="PF07587">
    <property type="entry name" value="PSD1"/>
    <property type="match status" value="1"/>
</dbReference>
<gene>
    <name evidence="4" type="ORF">D7Z94_06275</name>
</gene>
<dbReference type="AlphaFoldDB" id="A0A3B0CFE4"/>
<dbReference type="OrthoDB" id="1450284at2"/>
<dbReference type="InterPro" id="IPR011444">
    <property type="entry name" value="DUF1549"/>
</dbReference>
<dbReference type="GO" id="GO:0020037">
    <property type="term" value="F:heme binding"/>
    <property type="evidence" value="ECO:0007669"/>
    <property type="project" value="InterPro"/>
</dbReference>
<dbReference type="InterPro" id="IPR011429">
    <property type="entry name" value="Cyt_c_Planctomycete-type"/>
</dbReference>
<dbReference type="Pfam" id="PF07635">
    <property type="entry name" value="PSCyt1"/>
    <property type="match status" value="1"/>
</dbReference>
<proteinExistence type="predicted"/>
<evidence type="ECO:0000259" key="1">
    <source>
        <dbReference type="Pfam" id="PF07583"/>
    </source>
</evidence>
<dbReference type="PANTHER" id="PTHR35889">
    <property type="entry name" value="CYCLOINULO-OLIGOSACCHARIDE FRUCTANOTRANSFERASE-RELATED"/>
    <property type="match status" value="1"/>
</dbReference>
<protein>
    <submittedName>
        <fullName evidence="4">DUF1553 domain-containing protein</fullName>
    </submittedName>
</protein>
<name>A0A3B0CFE4_9FLAO</name>
<evidence type="ECO:0000259" key="3">
    <source>
        <dbReference type="Pfam" id="PF07635"/>
    </source>
</evidence>
<dbReference type="SUPFAM" id="SSF46626">
    <property type="entry name" value="Cytochrome c"/>
    <property type="match status" value="1"/>
</dbReference>
<dbReference type="Pfam" id="PF07583">
    <property type="entry name" value="PSCyt2"/>
    <property type="match status" value="1"/>
</dbReference>
<reference evidence="4 5" key="1">
    <citation type="submission" date="2018-10" db="EMBL/GenBank/DDBJ databases">
        <title>Ulvibacterium marinum gen. nov., sp. nov., a novel marine bacterium of the family Flavobacteriaceae, isolated from a culture of the green alga Ulva prolifera.</title>
        <authorList>
            <person name="Zhang Z."/>
        </authorList>
    </citation>
    <scope>NUCLEOTIDE SEQUENCE [LARGE SCALE GENOMIC DNA]</scope>
    <source>
        <strain evidence="4 5">CCMM003</strain>
    </source>
</reference>
<dbReference type="GO" id="GO:0009055">
    <property type="term" value="F:electron transfer activity"/>
    <property type="evidence" value="ECO:0007669"/>
    <property type="project" value="InterPro"/>
</dbReference>